<evidence type="ECO:0000256" key="1">
    <source>
        <dbReference type="ARBA" id="ARBA00004651"/>
    </source>
</evidence>
<reference evidence="15 16" key="1">
    <citation type="journal article" date="2005" name="J. Bacteriol.">
        <title>Swine and poultry pathogens: the complete genome sequences of two strains of Mycoplasma hyopneumoniae and a strain of Mycoplasma synoviae.</title>
        <authorList>
            <person name="Vasconcelos A.T."/>
            <person name="Ferreira H.B."/>
            <person name="Bizarro C.V."/>
            <person name="Bonatto S.L."/>
            <person name="Carvalho M.O."/>
            <person name="Pinto P.M."/>
            <person name="Almeida D.F."/>
            <person name="Almeida L.G."/>
            <person name="Almeida R."/>
            <person name="Alves-Filho L."/>
            <person name="Assuncao E.N."/>
            <person name="Azevedo V.A."/>
            <person name="Bogo M.R."/>
            <person name="Brigido M.M."/>
            <person name="Brocchi M."/>
            <person name="Burity H.A."/>
            <person name="Camargo A.A."/>
            <person name="Camargo S.S."/>
            <person name="Carepo M.S."/>
            <person name="Carraro D.M."/>
            <person name="de Mattos Cascardo J.C."/>
            <person name="Castro L.A."/>
            <person name="Cavalcanti G."/>
            <person name="Chemale G."/>
            <person name="Collevatti R.G."/>
            <person name="Cunha C.W."/>
            <person name="Dallagiovanna B."/>
            <person name="Dambros B.P."/>
            <person name="Dellagostin O.A."/>
            <person name="Falcao C."/>
            <person name="Fantinatti-Garboggini F."/>
            <person name="Felipe M.S."/>
            <person name="Fiorentin L."/>
            <person name="Franco G.R."/>
            <person name="Freitas N.S."/>
            <person name="Frias D."/>
            <person name="Grangeiro T.B."/>
            <person name="Grisard E.C."/>
            <person name="Guimaraes C.T."/>
            <person name="Hungria M."/>
            <person name="Jardim S.N."/>
            <person name="Krieger M.A."/>
            <person name="Laurino J.P."/>
            <person name="Lima L.F."/>
            <person name="Lopes M.I."/>
            <person name="Loreto E.L."/>
            <person name="Madeira H.M."/>
            <person name="Manfio G.P."/>
            <person name="Maranhao A.Q."/>
            <person name="Martinkovics C.T."/>
            <person name="Medeiros S.R."/>
            <person name="Moreira M.A."/>
            <person name="Neiva M."/>
            <person name="Ramalho-Neto C.E."/>
            <person name="Nicolas M.F."/>
            <person name="Oliveira S.C."/>
            <person name="Paixao R.F."/>
            <person name="Pedrosa F.O."/>
            <person name="Pena S.D."/>
            <person name="Pereira M."/>
            <person name="Pereira-Ferrari L."/>
            <person name="Piffer I."/>
            <person name="Pinto L.S."/>
            <person name="Potrich D.P."/>
            <person name="Salim A.C."/>
            <person name="Santos F.R."/>
            <person name="Schmitt R."/>
            <person name="Schneider M.P."/>
            <person name="Schrank A."/>
            <person name="Schrank I.S."/>
            <person name="Schuck A.F."/>
            <person name="Seuanez H.N."/>
            <person name="Silva D.W."/>
            <person name="Silva R."/>
            <person name="Silva S.C."/>
            <person name="Soares C.M."/>
            <person name="Souza K.R."/>
            <person name="Souza R.C."/>
            <person name="Staats C.C."/>
            <person name="Steffens M.B."/>
            <person name="Teixeira S.M."/>
            <person name="Urmenyi T.P."/>
            <person name="Vainstein M.H."/>
            <person name="Zuccherato L.W."/>
            <person name="Simpson A.J."/>
            <person name="Zaha A."/>
        </authorList>
    </citation>
    <scope>NUCLEOTIDE SEQUENCE [LARGE SCALE GENOMIC DNA]</scope>
    <source>
        <strain evidence="15 16">53</strain>
    </source>
</reference>
<dbReference type="InterPro" id="IPR004703">
    <property type="entry name" value="PTS_sugar-sp_permease"/>
</dbReference>
<evidence type="ECO:0000256" key="4">
    <source>
        <dbReference type="ARBA" id="ARBA00022475"/>
    </source>
</evidence>
<name>Q4A581_MYCS5</name>
<keyword evidence="9 14" id="KW-0472">Membrane</keyword>
<keyword evidence="8 14" id="KW-1133">Transmembrane helix</keyword>
<evidence type="ECO:0000256" key="6">
    <source>
        <dbReference type="ARBA" id="ARBA00022683"/>
    </source>
</evidence>
<dbReference type="RefSeq" id="WP_258408889.1">
    <property type="nucleotide sequence ID" value="NC_007294.1"/>
</dbReference>
<dbReference type="GO" id="GO:0009401">
    <property type="term" value="P:phosphoenolpyruvate-dependent sugar phosphotransferase system"/>
    <property type="evidence" value="ECO:0007669"/>
    <property type="project" value="UniProtKB-KW"/>
</dbReference>
<protein>
    <recommendedName>
        <fullName evidence="12">Ascorbate-specific PTS system EIIC component</fullName>
    </recommendedName>
    <alternativeName>
        <fullName evidence="13">Ascorbate-specific permease IIC component UlaA</fullName>
    </alternativeName>
</protein>
<feature type="transmembrane region" description="Helical" evidence="14">
    <location>
        <begin position="164"/>
        <end position="182"/>
    </location>
</feature>
<proteinExistence type="inferred from homology"/>
<feature type="transmembrane region" description="Helical" evidence="14">
    <location>
        <begin position="194"/>
        <end position="214"/>
    </location>
</feature>
<dbReference type="PANTHER" id="PTHR33843">
    <property type="entry name" value="ASCORBATE-SPECIFIC PTS SYSTEM EIIC COMPONENT"/>
    <property type="match status" value="1"/>
</dbReference>
<dbReference type="eggNOG" id="COG3037">
    <property type="taxonomic scope" value="Bacteria"/>
</dbReference>
<dbReference type="HOGENOM" id="CLU_031784_1_2_14"/>
<evidence type="ECO:0000256" key="8">
    <source>
        <dbReference type="ARBA" id="ARBA00022989"/>
    </source>
</evidence>
<keyword evidence="16" id="KW-1185">Reference proteome</keyword>
<evidence type="ECO:0000256" key="11">
    <source>
        <dbReference type="ARBA" id="ARBA00038218"/>
    </source>
</evidence>
<evidence type="ECO:0000256" key="12">
    <source>
        <dbReference type="ARBA" id="ARBA00039702"/>
    </source>
</evidence>
<comment type="subcellular location">
    <subcellularLocation>
        <location evidence="1">Cell membrane</location>
        <topology evidence="1">Multi-pass membrane protein</topology>
    </subcellularLocation>
</comment>
<keyword evidence="4" id="KW-1003">Cell membrane</keyword>
<comment type="function">
    <text evidence="10">The phosphoenolpyruvate-dependent sugar phosphotransferase system (sugar PTS), a major carbohydrate active transport system, catalyzes the phosphorylation of incoming sugar substrates concomitantly with their translocation across the cell membrane. The enzyme II UlaABC PTS system is involved in ascorbate transport.</text>
</comment>
<dbReference type="NCBIfam" id="NF006925">
    <property type="entry name" value="PRK09410.2-3"/>
    <property type="match status" value="1"/>
</dbReference>
<evidence type="ECO:0000256" key="3">
    <source>
        <dbReference type="ARBA" id="ARBA00022448"/>
    </source>
</evidence>
<evidence type="ECO:0000313" key="15">
    <source>
        <dbReference type="EMBL" id="AAZ44090.2"/>
    </source>
</evidence>
<organism evidence="15 16">
    <name type="scientific">Mycoplasmopsis synoviae (strain 53)</name>
    <name type="common">Mycoplasma synoviae</name>
    <dbReference type="NCBI Taxonomy" id="262723"/>
    <lineage>
        <taxon>Bacteria</taxon>
        <taxon>Bacillati</taxon>
        <taxon>Mycoplasmatota</taxon>
        <taxon>Mycoplasmoidales</taxon>
        <taxon>Metamycoplasmataceae</taxon>
        <taxon>Mycoplasmopsis</taxon>
    </lineage>
</organism>
<evidence type="ECO:0000256" key="7">
    <source>
        <dbReference type="ARBA" id="ARBA00022692"/>
    </source>
</evidence>
<keyword evidence="7 14" id="KW-0812">Transmembrane</keyword>
<feature type="transmembrane region" description="Helical" evidence="14">
    <location>
        <begin position="226"/>
        <end position="249"/>
    </location>
</feature>
<dbReference type="AlphaFoldDB" id="Q4A581"/>
<feature type="transmembrane region" description="Helical" evidence="14">
    <location>
        <begin position="547"/>
        <end position="565"/>
    </location>
</feature>
<evidence type="ECO:0000256" key="10">
    <source>
        <dbReference type="ARBA" id="ARBA00037387"/>
    </source>
</evidence>
<evidence type="ECO:0000256" key="2">
    <source>
        <dbReference type="ARBA" id="ARBA00011738"/>
    </source>
</evidence>
<feature type="transmembrane region" description="Helical" evidence="14">
    <location>
        <begin position="96"/>
        <end position="115"/>
    </location>
</feature>
<sequence>MNFFNNLIYFLTSKIKLWKNSKLIKKAIIGITSFLVVLFLTALITYLIRIYEYENSFGEAIAFFVNSVLIGNFMGSVTILIGSVVFGGYLVLGRSFSDSFLGMLKAMVGVIMLKIRAPTLINLARSVFSALSNLGTSVITLNPYFVLNDSATWLKDFNAGYEAWISYAMLLGFFVNILMVALRKFTNMHSIMLTGHVMFQQFAVVVPVVYFLIFYQKNVAINIDQIIAIILISSLILGLYWSVGTIATIKGADKITNNAGFAVGHQQMLGLSIAYGLGKFFGNVKDSAEVKKVSKKIKIFQDNIFTQSILILILFTIMILIIQFSAIPAEKKDLVDKTRFINSNSQINKEFSEWNVDAQFWVINIILGSIKIVTSILIIQTGIRMFVSELQQSFQGISEKLVPGAVMSVDAAAMYGFSINSVTYGFIPGTIAQYLAVGVLVGLSKASGGVIPIAIPLFITLFFNSGSIGLYANASGGYKAAIIIPALFGFFEVLMIAFGIFALRAHAGAINSSDSFPFRTGFLGMFDWNFFFGLSLLVASWTKELSIIIFAFVIPILLVLLSQIIDSNRQSKITFMQRLFKVKVNLLTK</sequence>
<keyword evidence="3" id="KW-0813">Transport</keyword>
<evidence type="ECO:0000256" key="13">
    <source>
        <dbReference type="ARBA" id="ARBA00042859"/>
    </source>
</evidence>
<dbReference type="GO" id="GO:0005886">
    <property type="term" value="C:plasma membrane"/>
    <property type="evidence" value="ECO:0007669"/>
    <property type="project" value="UniProtKB-SubCell"/>
</dbReference>
<keyword evidence="6" id="KW-0598">Phosphotransferase system</keyword>
<evidence type="ECO:0000256" key="9">
    <source>
        <dbReference type="ARBA" id="ARBA00023136"/>
    </source>
</evidence>
<feature type="transmembrane region" description="Helical" evidence="14">
    <location>
        <begin position="358"/>
        <end position="379"/>
    </location>
</feature>
<feature type="transmembrane region" description="Helical" evidence="14">
    <location>
        <begin position="27"/>
        <end position="48"/>
    </location>
</feature>
<dbReference type="InterPro" id="IPR051562">
    <property type="entry name" value="Ascorbate-PTS_EIIC"/>
</dbReference>
<dbReference type="EMBL" id="AE017245">
    <property type="protein sequence ID" value="AAZ44090.2"/>
    <property type="molecule type" value="Genomic_DNA"/>
</dbReference>
<feature type="transmembrane region" description="Helical" evidence="14">
    <location>
        <begin position="522"/>
        <end position="541"/>
    </location>
</feature>
<feature type="transmembrane region" description="Helical" evidence="14">
    <location>
        <begin position="450"/>
        <end position="472"/>
    </location>
</feature>
<feature type="transmembrane region" description="Helical" evidence="14">
    <location>
        <begin position="304"/>
        <end position="327"/>
    </location>
</feature>
<feature type="transmembrane region" description="Helical" evidence="14">
    <location>
        <begin position="424"/>
        <end position="443"/>
    </location>
</feature>
<dbReference type="KEGG" id="msy:MS53_0683"/>
<dbReference type="NCBIfam" id="NF006924">
    <property type="entry name" value="PRK09410.2-2"/>
    <property type="match status" value="1"/>
</dbReference>
<keyword evidence="5" id="KW-0762">Sugar transport</keyword>
<comment type="similarity">
    <text evidence="11">Belongs to the UlaA family.</text>
</comment>
<feature type="transmembrane region" description="Helical" evidence="14">
    <location>
        <begin position="60"/>
        <end position="90"/>
    </location>
</feature>
<dbReference type="STRING" id="262723.MS53_0683"/>
<accession>Q4A581</accession>
<comment type="subunit">
    <text evidence="2">Homodimer.</text>
</comment>
<dbReference type="Pfam" id="PF03611">
    <property type="entry name" value="EIIC-GAT"/>
    <property type="match status" value="1"/>
</dbReference>
<dbReference type="Proteomes" id="UP000000549">
    <property type="component" value="Chromosome"/>
</dbReference>
<feature type="transmembrane region" description="Helical" evidence="14">
    <location>
        <begin position="478"/>
        <end position="501"/>
    </location>
</feature>
<feature type="transmembrane region" description="Helical" evidence="14">
    <location>
        <begin position="127"/>
        <end position="144"/>
    </location>
</feature>
<dbReference type="PANTHER" id="PTHR33843:SF4">
    <property type="entry name" value="ASCORBATE-SPECIFIC PTS SYSTEM EIIC COMPONENT"/>
    <property type="match status" value="1"/>
</dbReference>
<evidence type="ECO:0000256" key="14">
    <source>
        <dbReference type="SAM" id="Phobius"/>
    </source>
</evidence>
<evidence type="ECO:0000313" key="16">
    <source>
        <dbReference type="Proteomes" id="UP000000549"/>
    </source>
</evidence>
<evidence type="ECO:0000256" key="5">
    <source>
        <dbReference type="ARBA" id="ARBA00022597"/>
    </source>
</evidence>
<gene>
    <name evidence="15" type="primary">sgaT-2</name>
    <name evidence="15" type="ordered locus">MS53_0683</name>
</gene>